<dbReference type="SUPFAM" id="SSF55797">
    <property type="entry name" value="PR-1-like"/>
    <property type="match status" value="1"/>
</dbReference>
<organism evidence="2 3">
    <name type="scientific">Zymoseptoria brevis</name>
    <dbReference type="NCBI Taxonomy" id="1047168"/>
    <lineage>
        <taxon>Eukaryota</taxon>
        <taxon>Fungi</taxon>
        <taxon>Dikarya</taxon>
        <taxon>Ascomycota</taxon>
        <taxon>Pezizomycotina</taxon>
        <taxon>Dothideomycetes</taxon>
        <taxon>Dothideomycetidae</taxon>
        <taxon>Mycosphaerellales</taxon>
        <taxon>Mycosphaerellaceae</taxon>
        <taxon>Zymoseptoria</taxon>
    </lineage>
</organism>
<proteinExistence type="predicted"/>
<feature type="region of interest" description="Disordered" evidence="1">
    <location>
        <begin position="202"/>
        <end position="240"/>
    </location>
</feature>
<sequence length="240" mass="26652">MNSDQHTAFLVQNEARSKMDLPALIWSWPLVYSAQIQADNFFDHRRFTFEDPVECIASYTGVRLRQPLTETSRLWGEGPWVAHNERGESRHDEPSGRLRMLCPTISRVGLASTRQGDRTLRAFALPSTSAKMRLTLFLLVLNAAASRMGPKADTTTLATGRGQALQAASRQQTIDLLSDPNLDFTKILSKISAMESWKAAATPIDTPATKTNSHASTAPHRRPQRREDIPANAEATPTQD</sequence>
<dbReference type="OrthoDB" id="10370419at2759"/>
<dbReference type="Proteomes" id="UP000033647">
    <property type="component" value="Unassembled WGS sequence"/>
</dbReference>
<name>A0A0F4GJD7_9PEZI</name>
<dbReference type="EMBL" id="LAFY01000669">
    <property type="protein sequence ID" value="KJX96305.1"/>
    <property type="molecule type" value="Genomic_DNA"/>
</dbReference>
<evidence type="ECO:0000313" key="3">
    <source>
        <dbReference type="Proteomes" id="UP000033647"/>
    </source>
</evidence>
<protein>
    <submittedName>
        <fullName evidence="2">Uncharacterized protein</fullName>
    </submittedName>
</protein>
<dbReference type="AlphaFoldDB" id="A0A0F4GJD7"/>
<accession>A0A0F4GJD7</accession>
<reference evidence="2 3" key="1">
    <citation type="submission" date="2015-03" db="EMBL/GenBank/DDBJ databases">
        <title>RNA-seq based gene annotation and comparative genomics of four Zymoseptoria species reveal species-specific pathogenicity related genes and transposable element activity.</title>
        <authorList>
            <person name="Grandaubert J."/>
            <person name="Bhattacharyya A."/>
            <person name="Stukenbrock E.H."/>
        </authorList>
    </citation>
    <scope>NUCLEOTIDE SEQUENCE [LARGE SCALE GENOMIC DNA]</scope>
    <source>
        <strain evidence="2 3">Zb18110</strain>
    </source>
</reference>
<evidence type="ECO:0000256" key="1">
    <source>
        <dbReference type="SAM" id="MobiDB-lite"/>
    </source>
</evidence>
<keyword evidence="3" id="KW-1185">Reference proteome</keyword>
<evidence type="ECO:0000313" key="2">
    <source>
        <dbReference type="EMBL" id="KJX96305.1"/>
    </source>
</evidence>
<gene>
    <name evidence="2" type="ORF">TI39_contig677g00003</name>
</gene>
<dbReference type="InterPro" id="IPR035940">
    <property type="entry name" value="CAP_sf"/>
</dbReference>
<comment type="caution">
    <text evidence="2">The sequence shown here is derived from an EMBL/GenBank/DDBJ whole genome shotgun (WGS) entry which is preliminary data.</text>
</comment>